<dbReference type="InterPro" id="IPR015424">
    <property type="entry name" value="PyrdxlP-dep_Trfase"/>
</dbReference>
<feature type="domain" description="Aminotransferase class I/classII large" evidence="6">
    <location>
        <begin position="35"/>
        <end position="391"/>
    </location>
</feature>
<evidence type="ECO:0000256" key="3">
    <source>
        <dbReference type="ARBA" id="ARBA00022576"/>
    </source>
</evidence>
<evidence type="ECO:0000256" key="5">
    <source>
        <dbReference type="ARBA" id="ARBA00022898"/>
    </source>
</evidence>
<dbReference type="InterPro" id="IPR015421">
    <property type="entry name" value="PyrdxlP-dep_Trfase_major"/>
</dbReference>
<dbReference type="GO" id="GO:0008483">
    <property type="term" value="F:transaminase activity"/>
    <property type="evidence" value="ECO:0007669"/>
    <property type="project" value="UniProtKB-KW"/>
</dbReference>
<dbReference type="STRING" id="1314674.A0A0D7BKU9"/>
<organism evidence="7 8">
    <name type="scientific">Cylindrobasidium torrendii FP15055 ss-10</name>
    <dbReference type="NCBI Taxonomy" id="1314674"/>
    <lineage>
        <taxon>Eukaryota</taxon>
        <taxon>Fungi</taxon>
        <taxon>Dikarya</taxon>
        <taxon>Basidiomycota</taxon>
        <taxon>Agaricomycotina</taxon>
        <taxon>Agaricomycetes</taxon>
        <taxon>Agaricomycetidae</taxon>
        <taxon>Agaricales</taxon>
        <taxon>Marasmiineae</taxon>
        <taxon>Physalacriaceae</taxon>
        <taxon>Cylindrobasidium</taxon>
    </lineage>
</organism>
<name>A0A0D7BKU9_9AGAR</name>
<dbReference type="InterPro" id="IPR050596">
    <property type="entry name" value="AspAT/PAT-like"/>
</dbReference>
<dbReference type="AlphaFoldDB" id="A0A0D7BKU9"/>
<accession>A0A0D7BKU9</accession>
<dbReference type="OrthoDB" id="7042322at2759"/>
<comment type="cofactor">
    <cofactor evidence="1">
        <name>pyridoxal 5'-phosphate</name>
        <dbReference type="ChEBI" id="CHEBI:597326"/>
    </cofactor>
</comment>
<dbReference type="Proteomes" id="UP000054007">
    <property type="component" value="Unassembled WGS sequence"/>
</dbReference>
<reference evidence="7 8" key="1">
    <citation type="journal article" date="2015" name="Fungal Genet. Biol.">
        <title>Evolution of novel wood decay mechanisms in Agaricales revealed by the genome sequences of Fistulina hepatica and Cylindrobasidium torrendii.</title>
        <authorList>
            <person name="Floudas D."/>
            <person name="Held B.W."/>
            <person name="Riley R."/>
            <person name="Nagy L.G."/>
            <person name="Koehler G."/>
            <person name="Ransdell A.S."/>
            <person name="Younus H."/>
            <person name="Chow J."/>
            <person name="Chiniquy J."/>
            <person name="Lipzen A."/>
            <person name="Tritt A."/>
            <person name="Sun H."/>
            <person name="Haridas S."/>
            <person name="LaButti K."/>
            <person name="Ohm R.A."/>
            <person name="Kues U."/>
            <person name="Blanchette R.A."/>
            <person name="Grigoriev I.V."/>
            <person name="Minto R.E."/>
            <person name="Hibbett D.S."/>
        </authorList>
    </citation>
    <scope>NUCLEOTIDE SEQUENCE [LARGE SCALE GENOMIC DNA]</scope>
    <source>
        <strain evidence="7 8">FP15055 ss-10</strain>
    </source>
</reference>
<dbReference type="NCBIfam" id="NF005732">
    <property type="entry name" value="PRK07550.1"/>
    <property type="match status" value="1"/>
</dbReference>
<keyword evidence="5" id="KW-0663">Pyridoxal phosphate</keyword>
<evidence type="ECO:0000256" key="1">
    <source>
        <dbReference type="ARBA" id="ARBA00001933"/>
    </source>
</evidence>
<dbReference type="EMBL" id="KN880463">
    <property type="protein sequence ID" value="KIY70749.1"/>
    <property type="molecule type" value="Genomic_DNA"/>
</dbReference>
<keyword evidence="8" id="KW-1185">Reference proteome</keyword>
<gene>
    <name evidence="7" type="ORF">CYLTODRAFT_419429</name>
</gene>
<dbReference type="GO" id="GO:0006520">
    <property type="term" value="P:amino acid metabolic process"/>
    <property type="evidence" value="ECO:0007669"/>
    <property type="project" value="InterPro"/>
</dbReference>
<evidence type="ECO:0000256" key="2">
    <source>
        <dbReference type="ARBA" id="ARBA00007441"/>
    </source>
</evidence>
<evidence type="ECO:0000256" key="4">
    <source>
        <dbReference type="ARBA" id="ARBA00022679"/>
    </source>
</evidence>
<keyword evidence="4 7" id="KW-0808">Transferase</keyword>
<proteinExistence type="inferred from homology"/>
<dbReference type="PANTHER" id="PTHR46383">
    <property type="entry name" value="ASPARTATE AMINOTRANSFERASE"/>
    <property type="match status" value="1"/>
</dbReference>
<protein>
    <submittedName>
        <fullName evidence="7">PLP-dependent transferase</fullName>
    </submittedName>
</protein>
<dbReference type="PANTHER" id="PTHR46383:SF1">
    <property type="entry name" value="ASPARTATE AMINOTRANSFERASE"/>
    <property type="match status" value="1"/>
</dbReference>
<sequence>MSLRPSKGISATIPPPIPTAYKWATEYKPTDERPLLDMSQGVPRNPPEELLQDAITEATKQGAWGYCPAEGELVLREALVEEIKLAYAPEVDLTAEDVAITVGCNMAFVAAAMALADNGDEIILPLPWYFNHQMTLTMLGIKPVPLKARAEDGFLPSPEKCKALITPRTKAIALVSPNNPTGAIYPPSLLAEFSAIARDAKIALIIDETYHDFITTGAPHHLFSASSDWRSHLVHLYSFSKSYRIPGHRVGALIAAPSFITHVNTVLDCLQICAPRVPQLALAPLLPALRPSIRDMAVQLQHRHVFFREFLPERWTVGTPEETAGGYYAFVRHPFKGKTSEEVAKRLATESGVICLPGDFFCEKDVDIQKWLRFSVANVDEEKVLAVCKRLEEAETAFGWELDV</sequence>
<dbReference type="GO" id="GO:0030170">
    <property type="term" value="F:pyridoxal phosphate binding"/>
    <property type="evidence" value="ECO:0007669"/>
    <property type="project" value="InterPro"/>
</dbReference>
<dbReference type="InterPro" id="IPR004839">
    <property type="entry name" value="Aminotransferase_I/II_large"/>
</dbReference>
<dbReference type="SUPFAM" id="SSF53383">
    <property type="entry name" value="PLP-dependent transferases"/>
    <property type="match status" value="1"/>
</dbReference>
<keyword evidence="3" id="KW-0032">Aminotransferase</keyword>
<dbReference type="CDD" id="cd00609">
    <property type="entry name" value="AAT_like"/>
    <property type="match status" value="1"/>
</dbReference>
<evidence type="ECO:0000259" key="6">
    <source>
        <dbReference type="Pfam" id="PF00155"/>
    </source>
</evidence>
<dbReference type="Pfam" id="PF00155">
    <property type="entry name" value="Aminotran_1_2"/>
    <property type="match status" value="1"/>
</dbReference>
<comment type="similarity">
    <text evidence="2">Belongs to the class-I pyridoxal-phosphate-dependent aminotransferase family.</text>
</comment>
<evidence type="ECO:0000313" key="8">
    <source>
        <dbReference type="Proteomes" id="UP000054007"/>
    </source>
</evidence>
<evidence type="ECO:0000313" key="7">
    <source>
        <dbReference type="EMBL" id="KIY70749.1"/>
    </source>
</evidence>
<dbReference type="Gene3D" id="3.40.640.10">
    <property type="entry name" value="Type I PLP-dependent aspartate aminotransferase-like (Major domain)"/>
    <property type="match status" value="1"/>
</dbReference>